<gene>
    <name evidence="2" type="ORF">DY000_02051712</name>
</gene>
<protein>
    <submittedName>
        <fullName evidence="2">Uncharacterized protein</fullName>
    </submittedName>
</protein>
<proteinExistence type="predicted"/>
<feature type="region of interest" description="Disordered" evidence="1">
    <location>
        <begin position="35"/>
        <end position="57"/>
    </location>
</feature>
<dbReference type="Proteomes" id="UP000266723">
    <property type="component" value="Unassembled WGS sequence"/>
</dbReference>
<evidence type="ECO:0000313" key="3">
    <source>
        <dbReference type="Proteomes" id="UP000266723"/>
    </source>
</evidence>
<dbReference type="EMBL" id="QGKV02000297">
    <property type="protein sequence ID" value="KAF3609541.1"/>
    <property type="molecule type" value="Genomic_DNA"/>
</dbReference>
<accession>A0ABQ7F2P4</accession>
<evidence type="ECO:0000313" key="2">
    <source>
        <dbReference type="EMBL" id="KAF3609541.1"/>
    </source>
</evidence>
<sequence>MAALPSISFSSSSDNHQFFQTLIAIEMIAVATIEATETSTRSRSQKKSNLQLETLTP</sequence>
<keyword evidence="3" id="KW-1185">Reference proteome</keyword>
<name>A0ABQ7F2P4_BRACR</name>
<reference evidence="2 3" key="1">
    <citation type="journal article" date="2020" name="BMC Genomics">
        <title>Intraspecific diversification of the crop wild relative Brassica cretica Lam. using demographic model selection.</title>
        <authorList>
            <person name="Kioukis A."/>
            <person name="Michalopoulou V.A."/>
            <person name="Briers L."/>
            <person name="Pirintsos S."/>
            <person name="Studholme D.J."/>
            <person name="Pavlidis P."/>
            <person name="Sarris P.F."/>
        </authorList>
    </citation>
    <scope>NUCLEOTIDE SEQUENCE [LARGE SCALE GENOMIC DNA]</scope>
    <source>
        <strain evidence="3">cv. PFS-1207/04</strain>
    </source>
</reference>
<organism evidence="2 3">
    <name type="scientific">Brassica cretica</name>
    <name type="common">Mustard</name>
    <dbReference type="NCBI Taxonomy" id="69181"/>
    <lineage>
        <taxon>Eukaryota</taxon>
        <taxon>Viridiplantae</taxon>
        <taxon>Streptophyta</taxon>
        <taxon>Embryophyta</taxon>
        <taxon>Tracheophyta</taxon>
        <taxon>Spermatophyta</taxon>
        <taxon>Magnoliopsida</taxon>
        <taxon>eudicotyledons</taxon>
        <taxon>Gunneridae</taxon>
        <taxon>Pentapetalae</taxon>
        <taxon>rosids</taxon>
        <taxon>malvids</taxon>
        <taxon>Brassicales</taxon>
        <taxon>Brassicaceae</taxon>
        <taxon>Brassiceae</taxon>
        <taxon>Brassica</taxon>
    </lineage>
</organism>
<comment type="caution">
    <text evidence="2">The sequence shown here is derived from an EMBL/GenBank/DDBJ whole genome shotgun (WGS) entry which is preliminary data.</text>
</comment>
<evidence type="ECO:0000256" key="1">
    <source>
        <dbReference type="SAM" id="MobiDB-lite"/>
    </source>
</evidence>